<organism evidence="1 2">
    <name type="scientific">Acetobacter orientalis</name>
    <dbReference type="NCBI Taxonomy" id="146474"/>
    <lineage>
        <taxon>Bacteria</taxon>
        <taxon>Pseudomonadati</taxon>
        <taxon>Pseudomonadota</taxon>
        <taxon>Alphaproteobacteria</taxon>
        <taxon>Acetobacterales</taxon>
        <taxon>Acetobacteraceae</taxon>
        <taxon>Acetobacter</taxon>
    </lineage>
</organism>
<evidence type="ECO:0008006" key="3">
    <source>
        <dbReference type="Google" id="ProtNLM"/>
    </source>
</evidence>
<dbReference type="RefSeq" id="WP_048841619.1">
    <property type="nucleotide sequence ID" value="NZ_BAMX01000024.1"/>
</dbReference>
<accession>A0A6N3SX18</accession>
<gene>
    <name evidence="1" type="ORF">Abor_024_012</name>
</gene>
<reference evidence="1 2" key="1">
    <citation type="submission" date="2012-11" db="EMBL/GenBank/DDBJ databases">
        <title>Whole genome sequence of Acetobacter orientalis 21F-2.</title>
        <authorList>
            <person name="Azuma Y."/>
            <person name="Higashiura N."/>
            <person name="Hirakawa H."/>
            <person name="Matsushita K."/>
        </authorList>
    </citation>
    <scope>NUCLEOTIDE SEQUENCE [LARGE SCALE GENOMIC DNA]</scope>
    <source>
        <strain evidence="1 2">21F-2</strain>
    </source>
</reference>
<dbReference type="Proteomes" id="UP000032670">
    <property type="component" value="Unassembled WGS sequence"/>
</dbReference>
<dbReference type="EMBL" id="BAMX01000024">
    <property type="protein sequence ID" value="GAN66568.1"/>
    <property type="molecule type" value="Genomic_DNA"/>
</dbReference>
<dbReference type="Gene3D" id="3.40.50.1000">
    <property type="entry name" value="HAD superfamily/HAD-like"/>
    <property type="match status" value="1"/>
</dbReference>
<accession>A0A0D6NLU1</accession>
<dbReference type="Gene3D" id="1.10.150.400">
    <property type="match status" value="1"/>
</dbReference>
<evidence type="ECO:0000313" key="1">
    <source>
        <dbReference type="EMBL" id="GAN66568.1"/>
    </source>
</evidence>
<name>A0A0D6NLU1_9PROT</name>
<keyword evidence="2" id="KW-1185">Reference proteome</keyword>
<dbReference type="AlphaFoldDB" id="A0A0D6NLU1"/>
<protein>
    <recommendedName>
        <fullName evidence="3">Hydrolase</fullName>
    </recommendedName>
</protein>
<proteinExistence type="predicted"/>
<sequence>MSVISSHSALNRLFSSTLQTRLIAARALVQEQWQLDTAWLESFKNKLSTADVITFDVFDTALTRIVETPADVFTLMEDSLTHHYGPTFNNFALERETAEQVARHTAWHQEKRREVTQHDIYTALAGLLLQTLCSPQHLAALEREIEHHVCLATPEIQQAVTMALQAKRHVLFVSDMYLSGKHICQLLTQAGYPAPLTLLASSDTLHTKAEGHQWRLVKNKYPAGAKILHIGDNQQSDVASPNKHGIATHPYLHARSAARKGGPLCPAILPFSIASRVAQLTHPRCTAGQNTMAQLGASWGALVVGAYAKWLATQAAQVKPRHIFFCARDGALPYAAWKTLGLDAETQIPSSYLYLSRKALNFGAAATSCSPEYLSPAALETLTQTYRPNSVKALLTRIGFTELSPIMQQAAQQFGSLQHSIFWSTPNSVMHFKAFLQHHAAEVYARLCIDRDNATAYLLQQGAHQGPIALVDVGWHGTMQASIAQLLHHAGYVPQIYGFYCGLWNRAQRNRPIAGWLDGAFGNDFLPDNSQYALRNAVAILENLFTANHGTTVGYQNHNCTMVPLLAHSEIESAQHARIIKPFQTATLATLKQLSATGQAQTLLSTDLTLETAFASLARLALSPTTNELHDIGSLEHCGDISHASYLPLVHPLTHPTIAECIEETNKSEWPMATALTLLTHSKGAEKTALTHALTALFSHYDTRTRAQLQ</sequence>
<dbReference type="GeneID" id="76204709"/>
<comment type="caution">
    <text evidence="1">The sequence shown here is derived from an EMBL/GenBank/DDBJ whole genome shotgun (WGS) entry which is preliminary data.</text>
</comment>
<dbReference type="InterPro" id="IPR023214">
    <property type="entry name" value="HAD_sf"/>
</dbReference>
<evidence type="ECO:0000313" key="2">
    <source>
        <dbReference type="Proteomes" id="UP000032670"/>
    </source>
</evidence>
<dbReference type="STRING" id="1231341.Abor_024_012"/>